<feature type="region of interest" description="Disordered" evidence="1">
    <location>
        <begin position="160"/>
        <end position="201"/>
    </location>
</feature>
<keyword evidence="2" id="KW-0732">Signal</keyword>
<dbReference type="SUPFAM" id="SSF160387">
    <property type="entry name" value="NosL/MerB-like"/>
    <property type="match status" value="1"/>
</dbReference>
<feature type="signal peptide" evidence="2">
    <location>
        <begin position="1"/>
        <end position="25"/>
    </location>
</feature>
<organism evidence="3">
    <name type="scientific">Paenibacillus ihbetae</name>
    <dbReference type="NCBI Taxonomy" id="1870820"/>
    <lineage>
        <taxon>Bacteria</taxon>
        <taxon>Bacillati</taxon>
        <taxon>Bacillota</taxon>
        <taxon>Bacilli</taxon>
        <taxon>Bacillales</taxon>
        <taxon>Paenibacillaceae</taxon>
        <taxon>Paenibacillus</taxon>
    </lineage>
</organism>
<dbReference type="PANTHER" id="PTHR41247">
    <property type="entry name" value="HTH-TYPE TRANSCRIPTIONAL REPRESSOR YCNK"/>
    <property type="match status" value="1"/>
</dbReference>
<gene>
    <name evidence="3" type="ORF">BBD41_00520</name>
</gene>
<dbReference type="EMBL" id="CP016809">
    <property type="protein sequence ID" value="ANY71189.1"/>
    <property type="molecule type" value="Genomic_DNA"/>
</dbReference>
<protein>
    <recommendedName>
        <fullName evidence="4">Copper chaperone NosL</fullName>
    </recommendedName>
</protein>
<feature type="compositionally biased region" description="Basic and acidic residues" evidence="1">
    <location>
        <begin position="175"/>
        <end position="186"/>
    </location>
</feature>
<evidence type="ECO:0008006" key="4">
    <source>
        <dbReference type="Google" id="ProtNLM"/>
    </source>
</evidence>
<feature type="chain" id="PRO_5008535291" description="Copper chaperone NosL" evidence="2">
    <location>
        <begin position="26"/>
        <end position="201"/>
    </location>
</feature>
<name>A0A1B2DU14_9BACL</name>
<dbReference type="AlphaFoldDB" id="A0A1B2DU14"/>
<reference evidence="3" key="1">
    <citation type="submission" date="2016-08" db="EMBL/GenBank/DDBJ databases">
        <title>Complete Genome Seqeunce of Paenibacillus sp. nov. IHBB 9852 from high altitute lake of Indian trans-Himalayas.</title>
        <authorList>
            <person name="Kiran S."/>
            <person name="Swarnkar M.K."/>
            <person name="Rana A."/>
            <person name="Tewari R."/>
            <person name="Gulati A."/>
        </authorList>
    </citation>
    <scope>NUCLEOTIDE SEQUENCE [LARGE SCALE GENOMIC DNA]</scope>
    <source>
        <strain evidence="3">IHBB 9852</strain>
    </source>
</reference>
<proteinExistence type="predicted"/>
<dbReference type="KEGG" id="pib:BBD41_00520"/>
<evidence type="ECO:0000256" key="2">
    <source>
        <dbReference type="SAM" id="SignalP"/>
    </source>
</evidence>
<sequence>MSKGMKLTPIFLALLLLLSACGGEAYEPQAINEETDVCVICKMAVKDDQFATQIITKDGQSLKFDDIGCLNTWKTENGTDTIGAAFVRDYNSKQWLRYEKAFYAYDPSYKTPMAYGILSFEKEEDAKAFIEKQGTGTLMTADELRDHSWEVNRDMMDMEGAHDHVHPPVEGQNETVDHDPPAHQEGHSTTPEHPASGGHGS</sequence>
<accession>A0A1B2DU14</accession>
<dbReference type="InterPro" id="IPR008719">
    <property type="entry name" value="N2O_reductase_NosL"/>
</dbReference>
<evidence type="ECO:0000256" key="1">
    <source>
        <dbReference type="SAM" id="MobiDB-lite"/>
    </source>
</evidence>
<dbReference type="Pfam" id="PF05573">
    <property type="entry name" value="NosL"/>
    <property type="match status" value="1"/>
</dbReference>
<dbReference type="PANTHER" id="PTHR41247:SF1">
    <property type="entry name" value="HTH-TYPE TRANSCRIPTIONAL REPRESSOR YCNK"/>
    <property type="match status" value="1"/>
</dbReference>
<dbReference type="RefSeq" id="WP_099476355.1">
    <property type="nucleotide sequence ID" value="NZ_CP016809.1"/>
</dbReference>
<evidence type="ECO:0000313" key="3">
    <source>
        <dbReference type="EMBL" id="ANY71189.1"/>
    </source>
</evidence>
<dbReference type="PROSITE" id="PS51257">
    <property type="entry name" value="PROKAR_LIPOPROTEIN"/>
    <property type="match status" value="1"/>
</dbReference>